<dbReference type="PROSITE" id="PS00608">
    <property type="entry name" value="GLYCOSYL_HYDROL_F2_2"/>
    <property type="match status" value="1"/>
</dbReference>
<evidence type="ECO:0000259" key="5">
    <source>
        <dbReference type="Pfam" id="PF02836"/>
    </source>
</evidence>
<gene>
    <name evidence="7" type="ORF">J2Z70_004465</name>
</gene>
<dbReference type="InterPro" id="IPR006104">
    <property type="entry name" value="Glyco_hydro_2_N"/>
</dbReference>
<dbReference type="EMBL" id="JAGGLV010000016">
    <property type="protein sequence ID" value="MBP2114299.1"/>
    <property type="molecule type" value="Genomic_DNA"/>
</dbReference>
<dbReference type="Gene3D" id="3.20.20.80">
    <property type="entry name" value="Glycosidases"/>
    <property type="match status" value="1"/>
</dbReference>
<evidence type="ECO:0000256" key="3">
    <source>
        <dbReference type="ARBA" id="ARBA00023295"/>
    </source>
</evidence>
<dbReference type="SUPFAM" id="SSF49785">
    <property type="entry name" value="Galactose-binding domain-like"/>
    <property type="match status" value="1"/>
</dbReference>
<dbReference type="InterPro" id="IPR006103">
    <property type="entry name" value="Glyco_hydro_2_cat"/>
</dbReference>
<dbReference type="Gene3D" id="2.60.40.10">
    <property type="entry name" value="Immunoglobulins"/>
    <property type="match status" value="1"/>
</dbReference>
<dbReference type="InterPro" id="IPR008979">
    <property type="entry name" value="Galactose-bd-like_sf"/>
</dbReference>
<protein>
    <recommendedName>
        <fullName evidence="9">Beta-galactosidase</fullName>
    </recommendedName>
</protein>
<reference evidence="7 8" key="1">
    <citation type="submission" date="2021-03" db="EMBL/GenBank/DDBJ databases">
        <title>Genomic Encyclopedia of Type Strains, Phase IV (KMG-IV): sequencing the most valuable type-strain genomes for metagenomic binning, comparative biology and taxonomic classification.</title>
        <authorList>
            <person name="Goeker M."/>
        </authorList>
    </citation>
    <scope>NUCLEOTIDE SEQUENCE [LARGE SCALE GENOMIC DNA]</scope>
    <source>
        <strain evidence="7 8">DSM 101953</strain>
    </source>
</reference>
<sequence length="1476" mass="161467">MLRTSICLNGEWDFMPLYDQPRTRALPEKLQYEARKIQVPSSWRYSYTAPSGSKFGEVADHNFQPFDVYSYPEEWNAAEAGVLHRSFQVPETMLEQRVVLRFDGIMQKAAIYLDRERIALWEDGFLPLRLDITGLVKPGREQQLHVVCGSFDTAVLPSGETKITGLSGSWFGRIARGIWQDVFLETYPPVSLEDLMIRTSFRQGRLEVDALISGTEDGPLSEGLRVLLQVRERTSGVPAARTEPPHLSQKLAAARPLPVLEAEAAVALRPAEAAAGRQLCRNTGSREWGGAAFSLPWQEAMLWSPDSPVLYELELVLQSGDVVLDRRSETFGFREFWCEGPQFMLNGIPVNLRGDSWHFQGAAQQTEDYIRNWYRMCRQAGINSIRLHAQPYPSDYLRIADEEGMLIVDETAIYGSSKSMDAAHPDFIDNCRAHVQRLVQRDKNHPSVILWSVQNEMRWVDGRDEYKQHIPGLIELMKALDDTRPVMVEGDNRLVSRQQTEVESRHYNIDGTIAQWDRQVPLTFGEHGGWWYICPQNSSMYSGMDVYKDSDASAAGLARKERLFVEYARRQGVSGISTFNFVHYFMRAMPEQELKLPQADLTTPGSKPAVIPAYSLSLNNGLLPEEYPVYRPNPAFAIMAAAFKPVTLIAAEYNRCFFDDAPVSRSFDVYNDTLSTQEVTVECEVMQGGRSVHSETFRFRHEPAQRRSIRLEWMPEAVHGEGAGVAVGDRVAAGDGTSVQDGAGVGKGAKGGEGAGVGAPVGAPVGEGEATLSARLFHGSELMHELEVSYRLLSGSCRTEPVEIALSAAYIGSDRDFQAIHALVPALVRAEPEAVDKLAAGSLLIVGSKMEDKDGSLDRRLRGFVQRGGRLLLLEQLHLSCGRLPLTRREFIRAHAGDYGHPVLRGLGPEDLMYWHEELREDGPLPIIHAAFEKPVIGDFTLLLECSAGDFGDGGDLWSPLLEYRSGSGMFLANQLEIMDHLQRVPQAQLLLRSLLQYAGRAVHAAAGPAAVALRSAAPETAAADLATAARSVVEEQCATVPSCTDLTAAVTAPAPAAVQPAAADPAAAQSAAVWVRSDSPAAALLGKLRLKGQRLDSAAGLSGLTPGLLVVEAALLGAPGAAEAVRQAALAGGIVLVLPAEPGGQEALARLLDAPVRIAPHGTYHLAADYAHAAMQGISPVDLFGFDKVHLSPRDVVNRELAGYRLEVPDAEVLCTSVEGTAWKDYFAGQHTAEYSRLALVELNRRKAAAPGAFVIRQAAGAGEIVCSQLLADPDSDKSLRLYTRLLGNLGAAFADELLLHDKGDAQWAVEAAMTLFCPPHTGYEAMKDYYTDPEFSLNNLGEGLYGWMKKKERRPDGTFLIPAPEGRPLFLSCFVHLPETGDATEAAAGSGKPGGTRTGRLRVNSACAFEIYMNGRLVADPEQEITLASGINRLIAIVRGAQEDIAFGMVFLNTDGTYMNDLEFRLTMDEVEPK</sequence>
<dbReference type="PANTHER" id="PTHR42732:SF1">
    <property type="entry name" value="BETA-MANNOSIDASE"/>
    <property type="match status" value="1"/>
</dbReference>
<name>A0ABS4NW79_9BACL</name>
<dbReference type="InterPro" id="IPR051913">
    <property type="entry name" value="GH2_Domain-Containing"/>
</dbReference>
<evidence type="ECO:0000256" key="1">
    <source>
        <dbReference type="ARBA" id="ARBA00007401"/>
    </source>
</evidence>
<feature type="domain" description="Glycoside hydrolase family 2 immunoglobulin-like beta-sandwich" evidence="4">
    <location>
        <begin position="287"/>
        <end position="334"/>
    </location>
</feature>
<dbReference type="InterPro" id="IPR017853">
    <property type="entry name" value="GH"/>
</dbReference>
<dbReference type="InterPro" id="IPR023232">
    <property type="entry name" value="Glyco_hydro_2_AS"/>
</dbReference>
<evidence type="ECO:0000313" key="7">
    <source>
        <dbReference type="EMBL" id="MBP2114299.1"/>
    </source>
</evidence>
<evidence type="ECO:0008006" key="9">
    <source>
        <dbReference type="Google" id="ProtNLM"/>
    </source>
</evidence>
<dbReference type="Proteomes" id="UP000773462">
    <property type="component" value="Unassembled WGS sequence"/>
</dbReference>
<feature type="domain" description="Glycoside hydrolase family 2 catalytic" evidence="5">
    <location>
        <begin position="337"/>
        <end position="519"/>
    </location>
</feature>
<evidence type="ECO:0000259" key="4">
    <source>
        <dbReference type="Pfam" id="PF00703"/>
    </source>
</evidence>
<accession>A0ABS4NW79</accession>
<dbReference type="RefSeq" id="WP_245368431.1">
    <property type="nucleotide sequence ID" value="NZ_JAGGLV010000016.1"/>
</dbReference>
<dbReference type="SUPFAM" id="SSF51445">
    <property type="entry name" value="(Trans)glycosidases"/>
    <property type="match status" value="1"/>
</dbReference>
<dbReference type="Pfam" id="PF02836">
    <property type="entry name" value="Glyco_hydro_2_C"/>
    <property type="match status" value="1"/>
</dbReference>
<dbReference type="Pfam" id="PF00703">
    <property type="entry name" value="Glyco_hydro_2"/>
    <property type="match status" value="1"/>
</dbReference>
<dbReference type="Pfam" id="PF02837">
    <property type="entry name" value="Glyco_hydro_2_N"/>
    <property type="match status" value="1"/>
</dbReference>
<dbReference type="SUPFAM" id="SSF49303">
    <property type="entry name" value="beta-Galactosidase/glucuronidase domain"/>
    <property type="match status" value="1"/>
</dbReference>
<keyword evidence="3" id="KW-0326">Glycosidase</keyword>
<dbReference type="InterPro" id="IPR013783">
    <property type="entry name" value="Ig-like_fold"/>
</dbReference>
<dbReference type="InterPro" id="IPR036156">
    <property type="entry name" value="Beta-gal/glucu_dom_sf"/>
</dbReference>
<feature type="domain" description="Glycosyl hydrolases family 2 sugar binding" evidence="6">
    <location>
        <begin position="8"/>
        <end position="147"/>
    </location>
</feature>
<proteinExistence type="inferred from homology"/>
<evidence type="ECO:0000313" key="8">
    <source>
        <dbReference type="Proteomes" id="UP000773462"/>
    </source>
</evidence>
<dbReference type="Gene3D" id="2.60.120.260">
    <property type="entry name" value="Galactose-binding domain-like"/>
    <property type="match status" value="1"/>
</dbReference>
<dbReference type="InterPro" id="IPR006102">
    <property type="entry name" value="Ig-like_GH2"/>
</dbReference>
<organism evidence="7 8">
    <name type="scientific">Paenibacillus silagei</name>
    <dbReference type="NCBI Taxonomy" id="1670801"/>
    <lineage>
        <taxon>Bacteria</taxon>
        <taxon>Bacillati</taxon>
        <taxon>Bacillota</taxon>
        <taxon>Bacilli</taxon>
        <taxon>Bacillales</taxon>
        <taxon>Paenibacillaceae</taxon>
        <taxon>Paenibacillus</taxon>
    </lineage>
</organism>
<dbReference type="PANTHER" id="PTHR42732">
    <property type="entry name" value="BETA-GALACTOSIDASE"/>
    <property type="match status" value="1"/>
</dbReference>
<comment type="caution">
    <text evidence="7">The sequence shown here is derived from an EMBL/GenBank/DDBJ whole genome shotgun (WGS) entry which is preliminary data.</text>
</comment>
<keyword evidence="8" id="KW-1185">Reference proteome</keyword>
<evidence type="ECO:0000259" key="6">
    <source>
        <dbReference type="Pfam" id="PF02837"/>
    </source>
</evidence>
<keyword evidence="2" id="KW-0378">Hydrolase</keyword>
<comment type="similarity">
    <text evidence="1">Belongs to the glycosyl hydrolase 2 family.</text>
</comment>
<evidence type="ECO:0000256" key="2">
    <source>
        <dbReference type="ARBA" id="ARBA00022801"/>
    </source>
</evidence>